<evidence type="ECO:0000256" key="4">
    <source>
        <dbReference type="ARBA" id="ARBA00022729"/>
    </source>
</evidence>
<dbReference type="InterPro" id="IPR002491">
    <property type="entry name" value="ABC_transptr_periplasmic_BD"/>
</dbReference>
<sequence length="293" mass="32618">MKKKSIVTILTLFLIFNSITVLADSGVRIYQSENGPVKVPSNPQRVVVLSTFAGNVLALGVNIVGADSWAKNNSNYDLAGVSTVSDHNLEQILALNPDLIIGLSNLKNINRLKKIAPTVTFTYGRLGYLEQHLEIAKLLNKEKTAKEWIADFKARTKKIGKAIKDKIGSDATVTVIETSAKELYVFGKNWGRGTEILYQEMNLKMPQSVKELVSENGYQTLSFEVLPEIVGDYLIISQTSGSEIAFQKTATYQNIPAVKQEKVFTAPADKFYFNDPITLEYQLQFIKNNFLSN</sequence>
<dbReference type="SUPFAM" id="SSF53807">
    <property type="entry name" value="Helical backbone' metal receptor"/>
    <property type="match status" value="1"/>
</dbReference>
<evidence type="ECO:0000313" key="7">
    <source>
        <dbReference type="EMBL" id="SFL80502.1"/>
    </source>
</evidence>
<proteinExistence type="inferred from homology"/>
<feature type="domain" description="Fe/B12 periplasmic-binding" evidence="6">
    <location>
        <begin position="44"/>
        <end position="293"/>
    </location>
</feature>
<dbReference type="RefSeq" id="WP_089862136.1">
    <property type="nucleotide sequence ID" value="NZ_FOTI01000032.1"/>
</dbReference>
<dbReference type="PANTHER" id="PTHR30532:SF26">
    <property type="entry name" value="IRON(3+)-HYDROXAMATE-BINDING PROTEIN FHUD"/>
    <property type="match status" value="1"/>
</dbReference>
<evidence type="ECO:0000256" key="2">
    <source>
        <dbReference type="ARBA" id="ARBA00008814"/>
    </source>
</evidence>
<dbReference type="Proteomes" id="UP000199006">
    <property type="component" value="Unassembled WGS sequence"/>
</dbReference>
<accession>A0A1I4KNZ6</accession>
<evidence type="ECO:0000256" key="1">
    <source>
        <dbReference type="ARBA" id="ARBA00004196"/>
    </source>
</evidence>
<dbReference type="PANTHER" id="PTHR30532">
    <property type="entry name" value="IRON III DICITRATE-BINDING PERIPLASMIC PROTEIN"/>
    <property type="match status" value="1"/>
</dbReference>
<dbReference type="EMBL" id="FOTI01000032">
    <property type="protein sequence ID" value="SFL80502.1"/>
    <property type="molecule type" value="Genomic_DNA"/>
</dbReference>
<dbReference type="CDD" id="cd01138">
    <property type="entry name" value="FeuA"/>
    <property type="match status" value="1"/>
</dbReference>
<dbReference type="InterPro" id="IPR051313">
    <property type="entry name" value="Bact_iron-sidero_bind"/>
</dbReference>
<dbReference type="Gene3D" id="3.40.50.1980">
    <property type="entry name" value="Nitrogenase molybdenum iron protein domain"/>
    <property type="match status" value="2"/>
</dbReference>
<dbReference type="GO" id="GO:1901678">
    <property type="term" value="P:iron coordination entity transport"/>
    <property type="evidence" value="ECO:0007669"/>
    <property type="project" value="UniProtKB-ARBA"/>
</dbReference>
<evidence type="ECO:0000256" key="3">
    <source>
        <dbReference type="ARBA" id="ARBA00022448"/>
    </source>
</evidence>
<comment type="similarity">
    <text evidence="2">Belongs to the bacterial solute-binding protein 8 family.</text>
</comment>
<keyword evidence="4 5" id="KW-0732">Signal</keyword>
<dbReference type="OrthoDB" id="9793175at2"/>
<protein>
    <submittedName>
        <fullName evidence="7">Iron complex transport system substrate-binding protein</fullName>
    </submittedName>
</protein>
<organism evidence="7 8">
    <name type="scientific">Halanaerobium salsuginis</name>
    <dbReference type="NCBI Taxonomy" id="29563"/>
    <lineage>
        <taxon>Bacteria</taxon>
        <taxon>Bacillati</taxon>
        <taxon>Bacillota</taxon>
        <taxon>Clostridia</taxon>
        <taxon>Halanaerobiales</taxon>
        <taxon>Halanaerobiaceae</taxon>
        <taxon>Halanaerobium</taxon>
    </lineage>
</organism>
<feature type="chain" id="PRO_5011447562" evidence="5">
    <location>
        <begin position="24"/>
        <end position="293"/>
    </location>
</feature>
<comment type="subcellular location">
    <subcellularLocation>
        <location evidence="1">Cell envelope</location>
    </subcellularLocation>
</comment>
<dbReference type="Pfam" id="PF01497">
    <property type="entry name" value="Peripla_BP_2"/>
    <property type="match status" value="1"/>
</dbReference>
<feature type="signal peptide" evidence="5">
    <location>
        <begin position="1"/>
        <end position="23"/>
    </location>
</feature>
<reference evidence="7 8" key="1">
    <citation type="submission" date="2016-10" db="EMBL/GenBank/DDBJ databases">
        <authorList>
            <person name="de Groot N.N."/>
        </authorList>
    </citation>
    <scope>NUCLEOTIDE SEQUENCE [LARGE SCALE GENOMIC DNA]</scope>
    <source>
        <strain evidence="7 8">ATCC 51327</strain>
    </source>
</reference>
<dbReference type="GO" id="GO:0030288">
    <property type="term" value="C:outer membrane-bounded periplasmic space"/>
    <property type="evidence" value="ECO:0007669"/>
    <property type="project" value="TreeGrafter"/>
</dbReference>
<name>A0A1I4KNZ6_9FIRM</name>
<evidence type="ECO:0000259" key="6">
    <source>
        <dbReference type="PROSITE" id="PS50983"/>
    </source>
</evidence>
<keyword evidence="3" id="KW-0813">Transport</keyword>
<gene>
    <name evidence="7" type="ORF">SAMN02983006_02075</name>
</gene>
<keyword evidence="8" id="KW-1185">Reference proteome</keyword>
<dbReference type="AlphaFoldDB" id="A0A1I4KNZ6"/>
<dbReference type="PROSITE" id="PS50983">
    <property type="entry name" value="FE_B12_PBP"/>
    <property type="match status" value="1"/>
</dbReference>
<dbReference type="STRING" id="29563.SAMN02983006_02075"/>
<evidence type="ECO:0000256" key="5">
    <source>
        <dbReference type="SAM" id="SignalP"/>
    </source>
</evidence>
<evidence type="ECO:0000313" key="8">
    <source>
        <dbReference type="Proteomes" id="UP000199006"/>
    </source>
</evidence>